<dbReference type="Proteomes" id="UP000030676">
    <property type="component" value="Unassembled WGS sequence"/>
</dbReference>
<evidence type="ECO:0000256" key="1">
    <source>
        <dbReference type="SAM" id="MobiDB-lite"/>
    </source>
</evidence>
<dbReference type="AlphaFoldDB" id="X0GIN5"/>
<feature type="region of interest" description="Disordered" evidence="1">
    <location>
        <begin position="1"/>
        <end position="22"/>
    </location>
</feature>
<protein>
    <submittedName>
        <fullName evidence="2">Uncharacterized protein</fullName>
    </submittedName>
</protein>
<reference evidence="2" key="1">
    <citation type="submission" date="2011-11" db="EMBL/GenBank/DDBJ databases">
        <title>The Genome Sequence of Fusarium oxysporum PHW808.</title>
        <authorList>
            <consortium name="The Broad Institute Genome Sequencing Platform"/>
            <person name="Ma L.-J."/>
            <person name="Gale L.R."/>
            <person name="Schwartz D.C."/>
            <person name="Zhou S."/>
            <person name="Corby-Kistler H."/>
            <person name="Young S.K."/>
            <person name="Zeng Q."/>
            <person name="Gargeya S."/>
            <person name="Fitzgerald M."/>
            <person name="Haas B."/>
            <person name="Abouelleil A."/>
            <person name="Alvarado L."/>
            <person name="Arachchi H.M."/>
            <person name="Berlin A."/>
            <person name="Brown A."/>
            <person name="Chapman S.B."/>
            <person name="Chen Z."/>
            <person name="Dunbar C."/>
            <person name="Freedman E."/>
            <person name="Gearin G."/>
            <person name="Goldberg J."/>
            <person name="Griggs A."/>
            <person name="Gujja S."/>
            <person name="Heiman D."/>
            <person name="Howarth C."/>
            <person name="Larson L."/>
            <person name="Lui A."/>
            <person name="MacDonald P.J.P."/>
            <person name="Montmayeur A."/>
            <person name="Murphy C."/>
            <person name="Neiman D."/>
            <person name="Pearson M."/>
            <person name="Priest M."/>
            <person name="Roberts A."/>
            <person name="Saif S."/>
            <person name="Shea T."/>
            <person name="Shenoy N."/>
            <person name="Sisk P."/>
            <person name="Stolte C."/>
            <person name="Sykes S."/>
            <person name="Wortman J."/>
            <person name="Nusbaum C."/>
            <person name="Birren B."/>
        </authorList>
    </citation>
    <scope>NUCLEOTIDE SEQUENCE [LARGE SCALE GENOMIC DNA]</scope>
    <source>
        <strain evidence="2">54008</strain>
    </source>
</reference>
<evidence type="ECO:0000313" key="2">
    <source>
        <dbReference type="EMBL" id="EXL63497.1"/>
    </source>
</evidence>
<gene>
    <name evidence="2" type="ORF">FOPG_20229</name>
</gene>
<accession>X0GIN5</accession>
<sequence length="67" mass="7203">MSSNPSRAAPNTDAGISFQSASDPGKPIALEMSLFAEKATEIAKNVLGRFKTRLSHNYYMPMIGLDG</sequence>
<proteinExistence type="predicted"/>
<reference evidence="2" key="2">
    <citation type="submission" date="2014-03" db="EMBL/GenBank/DDBJ databases">
        <title>The Genome Annotation of Fusarium oxysporum PHW808.</title>
        <authorList>
            <consortium name="The Broad Institute Genomics Platform"/>
            <person name="Ma L.-J."/>
            <person name="Corby-Kistler H."/>
            <person name="Broz K."/>
            <person name="Gale L.R."/>
            <person name="Jonkers W."/>
            <person name="O'Donnell K."/>
            <person name="Ploetz R."/>
            <person name="Steinberg C."/>
            <person name="Schwartz D.C."/>
            <person name="VanEtten H."/>
            <person name="Zhou S."/>
            <person name="Young S.K."/>
            <person name="Zeng Q."/>
            <person name="Gargeya S."/>
            <person name="Fitzgerald M."/>
            <person name="Abouelleil A."/>
            <person name="Alvarado L."/>
            <person name="Chapman S.B."/>
            <person name="Gainer-Dewar J."/>
            <person name="Goldberg J."/>
            <person name="Griggs A."/>
            <person name="Gujja S."/>
            <person name="Hansen M."/>
            <person name="Howarth C."/>
            <person name="Imamovic A."/>
            <person name="Ireland A."/>
            <person name="Larimer J."/>
            <person name="McCowan C."/>
            <person name="Murphy C."/>
            <person name="Pearson M."/>
            <person name="Poon T.W."/>
            <person name="Priest M."/>
            <person name="Roberts A."/>
            <person name="Saif S."/>
            <person name="Shea T."/>
            <person name="Sykes S."/>
            <person name="Wortman J."/>
            <person name="Nusbaum C."/>
            <person name="Birren B."/>
        </authorList>
    </citation>
    <scope>NUCLEOTIDE SEQUENCE</scope>
    <source>
        <strain evidence="2">54008</strain>
    </source>
</reference>
<dbReference type="EMBL" id="KK035199">
    <property type="protein sequence ID" value="EXL63497.1"/>
    <property type="molecule type" value="Genomic_DNA"/>
</dbReference>
<name>X0GIN5_FUSOX</name>
<organism evidence="2">
    <name type="scientific">Fusarium oxysporum f. sp. conglutinans race 2 54008</name>
    <dbReference type="NCBI Taxonomy" id="1089457"/>
    <lineage>
        <taxon>Eukaryota</taxon>
        <taxon>Fungi</taxon>
        <taxon>Dikarya</taxon>
        <taxon>Ascomycota</taxon>
        <taxon>Pezizomycotina</taxon>
        <taxon>Sordariomycetes</taxon>
        <taxon>Hypocreomycetidae</taxon>
        <taxon>Hypocreales</taxon>
        <taxon>Nectriaceae</taxon>
        <taxon>Fusarium</taxon>
        <taxon>Fusarium oxysporum species complex</taxon>
    </lineage>
</organism>
<dbReference type="HOGENOM" id="CLU_2812463_0_0_1"/>